<sequence>MRDQYAAANAARQINEAADPQAEEVLVNANADGVRKDDDTDKYDAVYAAFDEAHLMTMAVGGESALSHREAALLAKSKRELNSVSFAACEKCRERGFSLKIVEGACSACRRDNGETAAENKSHPALDVRECLKGLTDVEDMLIARIKTYIQVRYTSGRHQSHVINFHQNITHIARHPSG</sequence>
<gene>
    <name evidence="1" type="ORF">EST38_g2512</name>
</gene>
<proteinExistence type="predicted"/>
<dbReference type="STRING" id="2316362.A0A4Q2DS90"/>
<protein>
    <submittedName>
        <fullName evidence="1">Uncharacterized protein</fullName>
    </submittedName>
</protein>
<evidence type="ECO:0000313" key="2">
    <source>
        <dbReference type="Proteomes" id="UP000290288"/>
    </source>
</evidence>
<reference evidence="1 2" key="1">
    <citation type="submission" date="2019-01" db="EMBL/GenBank/DDBJ databases">
        <title>Draft genome sequence of Psathyrella aberdarensis IHI B618.</title>
        <authorList>
            <person name="Buettner E."/>
            <person name="Kellner H."/>
        </authorList>
    </citation>
    <scope>NUCLEOTIDE SEQUENCE [LARGE SCALE GENOMIC DNA]</scope>
    <source>
        <strain evidence="1 2">IHI B618</strain>
    </source>
</reference>
<dbReference type="EMBL" id="SDEE01000044">
    <property type="protein sequence ID" value="RXW23340.1"/>
    <property type="molecule type" value="Genomic_DNA"/>
</dbReference>
<organism evidence="1 2">
    <name type="scientific">Candolleomyces aberdarensis</name>
    <dbReference type="NCBI Taxonomy" id="2316362"/>
    <lineage>
        <taxon>Eukaryota</taxon>
        <taxon>Fungi</taxon>
        <taxon>Dikarya</taxon>
        <taxon>Basidiomycota</taxon>
        <taxon>Agaricomycotina</taxon>
        <taxon>Agaricomycetes</taxon>
        <taxon>Agaricomycetidae</taxon>
        <taxon>Agaricales</taxon>
        <taxon>Agaricineae</taxon>
        <taxon>Psathyrellaceae</taxon>
        <taxon>Candolleomyces</taxon>
    </lineage>
</organism>
<dbReference type="OrthoDB" id="432234at2759"/>
<dbReference type="Proteomes" id="UP000290288">
    <property type="component" value="Unassembled WGS sequence"/>
</dbReference>
<keyword evidence="2" id="KW-1185">Reference proteome</keyword>
<evidence type="ECO:0000313" key="1">
    <source>
        <dbReference type="EMBL" id="RXW23340.1"/>
    </source>
</evidence>
<accession>A0A4Q2DS90</accession>
<dbReference type="AlphaFoldDB" id="A0A4Q2DS90"/>
<name>A0A4Q2DS90_9AGAR</name>
<comment type="caution">
    <text evidence="1">The sequence shown here is derived from an EMBL/GenBank/DDBJ whole genome shotgun (WGS) entry which is preliminary data.</text>
</comment>